<evidence type="ECO:0000313" key="5">
    <source>
        <dbReference type="EMBL" id="NWW76552.1"/>
    </source>
</evidence>
<reference evidence="5 6" key="1">
    <citation type="submission" date="2019-09" db="EMBL/GenBank/DDBJ databases">
        <title>Bird 10,000 Genomes (B10K) Project - Family phase.</title>
        <authorList>
            <person name="Zhang G."/>
        </authorList>
    </citation>
    <scope>NUCLEOTIDE SEQUENCE [LARGE SCALE GENOMIC DNA]</scope>
    <source>
        <strain evidence="5">B10K-DU-029-53</strain>
    </source>
</reference>
<evidence type="ECO:0000256" key="4">
    <source>
        <dbReference type="ARBA" id="ARBA00022927"/>
    </source>
</evidence>
<dbReference type="GO" id="GO:0031902">
    <property type="term" value="C:late endosome membrane"/>
    <property type="evidence" value="ECO:0007669"/>
    <property type="project" value="UniProtKB-SubCell"/>
</dbReference>
<evidence type="ECO:0000256" key="3">
    <source>
        <dbReference type="ARBA" id="ARBA00009884"/>
    </source>
</evidence>
<dbReference type="InterPro" id="IPR027482">
    <property type="entry name" value="Sec1-like_dom2"/>
</dbReference>
<evidence type="ECO:0000313" key="6">
    <source>
        <dbReference type="Proteomes" id="UP000580879"/>
    </source>
</evidence>
<dbReference type="FunFam" id="3.90.830.10:FF:000004">
    <property type="entry name" value="vacuolar protein sorting-associated protein 33B isoform X1"/>
    <property type="match status" value="1"/>
</dbReference>
<dbReference type="PANTHER" id="PTHR11679">
    <property type="entry name" value="VESICLE PROTEIN SORTING-ASSOCIATED"/>
    <property type="match status" value="1"/>
</dbReference>
<dbReference type="EMBL" id="VZRZ01004625">
    <property type="protein sequence ID" value="NWW76552.1"/>
    <property type="molecule type" value="Genomic_DNA"/>
</dbReference>
<dbReference type="GO" id="GO:0015031">
    <property type="term" value="P:protein transport"/>
    <property type="evidence" value="ECO:0007669"/>
    <property type="project" value="UniProtKB-KW"/>
</dbReference>
<dbReference type="AlphaFoldDB" id="A0A7K6QS08"/>
<dbReference type="GO" id="GO:0016192">
    <property type="term" value="P:vesicle-mediated transport"/>
    <property type="evidence" value="ECO:0007669"/>
    <property type="project" value="InterPro"/>
</dbReference>
<dbReference type="Gene3D" id="3.40.50.2060">
    <property type="match status" value="1"/>
</dbReference>
<dbReference type="InterPro" id="IPR001619">
    <property type="entry name" value="Sec1-like"/>
</dbReference>
<dbReference type="InterPro" id="IPR043155">
    <property type="entry name" value="VPS33_dom3b"/>
</dbReference>
<comment type="subcellular location">
    <subcellularLocation>
        <location evidence="1">Late endosome membrane</location>
        <topology evidence="1">Peripheral membrane protein</topology>
        <orientation evidence="1">Cytoplasmic side</orientation>
    </subcellularLocation>
    <subcellularLocation>
        <location evidence="2">Lysosome membrane</location>
        <topology evidence="2">Peripheral membrane protein</topology>
        <orientation evidence="2">Cytoplasmic side</orientation>
    </subcellularLocation>
</comment>
<accession>A0A7K6QS08</accession>
<evidence type="ECO:0000256" key="2">
    <source>
        <dbReference type="ARBA" id="ARBA00004630"/>
    </source>
</evidence>
<keyword evidence="4" id="KW-0813">Transport</keyword>
<dbReference type="Gene3D" id="3.40.50.1910">
    <property type="match status" value="1"/>
</dbReference>
<gene>
    <name evidence="5" type="primary">Vps33b</name>
    <name evidence="5" type="ORF">CLIRUF_R03387</name>
</gene>
<dbReference type="Pfam" id="PF00995">
    <property type="entry name" value="Sec1"/>
    <property type="match status" value="1"/>
</dbReference>
<proteinExistence type="inferred from homology"/>
<comment type="similarity">
    <text evidence="3">Belongs to the STXBP/unc-18/SEC1 family.</text>
</comment>
<organism evidence="5 6">
    <name type="scientific">Climacteris rufus</name>
    <name type="common">rufous treecreeper</name>
    <dbReference type="NCBI Taxonomy" id="47695"/>
    <lineage>
        <taxon>Eukaryota</taxon>
        <taxon>Metazoa</taxon>
        <taxon>Chordata</taxon>
        <taxon>Craniata</taxon>
        <taxon>Vertebrata</taxon>
        <taxon>Euteleostomi</taxon>
        <taxon>Archelosauria</taxon>
        <taxon>Archosauria</taxon>
        <taxon>Dinosauria</taxon>
        <taxon>Saurischia</taxon>
        <taxon>Theropoda</taxon>
        <taxon>Coelurosauria</taxon>
        <taxon>Aves</taxon>
        <taxon>Neognathae</taxon>
        <taxon>Neoaves</taxon>
        <taxon>Telluraves</taxon>
        <taxon>Australaves</taxon>
        <taxon>Passeriformes</taxon>
        <taxon>Climacteridae</taxon>
        <taxon>Climacteris</taxon>
    </lineage>
</organism>
<dbReference type="Gene3D" id="3.90.830.10">
    <property type="entry name" value="Syntaxin Binding Protein 1, Chain A, domain 2"/>
    <property type="match status" value="1"/>
</dbReference>
<feature type="non-terminal residue" evidence="5">
    <location>
        <position position="612"/>
    </location>
</feature>
<keyword evidence="6" id="KW-1185">Reference proteome</keyword>
<dbReference type="InterPro" id="IPR043127">
    <property type="entry name" value="Sec-1-like_dom3a"/>
</dbReference>
<evidence type="ECO:0000256" key="1">
    <source>
        <dbReference type="ARBA" id="ARBA00004492"/>
    </source>
</evidence>
<dbReference type="Proteomes" id="UP000580879">
    <property type="component" value="Unassembled WGS sequence"/>
</dbReference>
<dbReference type="GO" id="GO:0005765">
    <property type="term" value="C:lysosomal membrane"/>
    <property type="evidence" value="ECO:0007669"/>
    <property type="project" value="UniProtKB-SubCell"/>
</dbReference>
<dbReference type="InterPro" id="IPR043154">
    <property type="entry name" value="Sec-1-like_dom1"/>
</dbReference>
<feature type="non-terminal residue" evidence="5">
    <location>
        <position position="1"/>
    </location>
</feature>
<comment type="caution">
    <text evidence="5">The sequence shown here is derived from an EMBL/GenBank/DDBJ whole genome shotgun (WGS) entry which is preliminary data.</text>
</comment>
<dbReference type="Gene3D" id="1.25.40.850">
    <property type="match status" value="2"/>
</dbReference>
<dbReference type="SUPFAM" id="SSF56815">
    <property type="entry name" value="Sec1/munc18-like (SM) proteins"/>
    <property type="match status" value="1"/>
</dbReference>
<protein>
    <submittedName>
        <fullName evidence="5">VP33B protein</fullName>
    </submittedName>
</protein>
<dbReference type="InterPro" id="IPR036045">
    <property type="entry name" value="Sec1-like_sf"/>
</dbReference>
<dbReference type="OrthoDB" id="10262528at2759"/>
<keyword evidence="4" id="KW-0653">Protein transport</keyword>
<name>A0A7K6QS08_9PASS</name>
<sequence length="612" mass="69444">QLPGKKDLFIEADLMSPLDRIANVSILKHDVDKLYKVETRPGPGASDQFCFLVRPRVSTMRFIADIVNADKMSGRSRKYKIIFSPQKFYTCEMVLEEEGVFGDVTCDEWSFYLLPLDEDIISMELPEFFRDYFLEGDQRWINPVARALQLLNSLYGPFGKAYGIGRCAKMSYELWRDLEEESENEGQGRKPEIGHIFLMDRDTDYVTALCSQVVYEGLVDDTFRIKCGSVDFGPDVTSSDKSIKVLLNAQDKVFSQIRNEHFSSVFGFLSQKSRNLQAQYDRRRGMDIKQMKDFVSQELKGLKQEHRLLSLHIGACESIMKKKTKQDFQETIKAEHSLLEGFDIRESTSFIEEHIDRQVSPTESLRLMCLLSITENGECPAVLGQSAGTEPQPWYRAHLVLPTGLIPKDYRSLKTQYLQSYGPEHLLTFHNLKRMGLLTEQSAGETLTAVESKVSRLVTDRAAGKITDAFNSLAGKSNFRAISKKLGLIPRLDGEYDLKMPRDMAYVFGGAYVPLSCKIIEQVLERRSWQGLEEVVRLLNGNEFCVSDSAVEDNPAWESQRVVLAVFLGGCTFSEIAALRFLGKERGCKFIFLTTAITNSARMMEAMIEAKA</sequence>